<evidence type="ECO:0000313" key="3">
    <source>
        <dbReference type="Proteomes" id="UP000319829"/>
    </source>
</evidence>
<name>A0A538SVS3_UNCEI</name>
<feature type="signal peptide" evidence="1">
    <location>
        <begin position="1"/>
        <end position="18"/>
    </location>
</feature>
<reference evidence="2 3" key="1">
    <citation type="journal article" date="2019" name="Nat. Microbiol.">
        <title>Mediterranean grassland soil C-N compound turnover is dependent on rainfall and depth, and is mediated by genomically divergent microorganisms.</title>
        <authorList>
            <person name="Diamond S."/>
            <person name="Andeer P.F."/>
            <person name="Li Z."/>
            <person name="Crits-Christoph A."/>
            <person name="Burstein D."/>
            <person name="Anantharaman K."/>
            <person name="Lane K.R."/>
            <person name="Thomas B.C."/>
            <person name="Pan C."/>
            <person name="Northen T.R."/>
            <person name="Banfield J.F."/>
        </authorList>
    </citation>
    <scope>NUCLEOTIDE SEQUENCE [LARGE SCALE GENOMIC DNA]</scope>
    <source>
        <strain evidence="2">WS_4</strain>
    </source>
</reference>
<evidence type="ECO:0000256" key="1">
    <source>
        <dbReference type="SAM" id="SignalP"/>
    </source>
</evidence>
<keyword evidence="1" id="KW-0732">Signal</keyword>
<feature type="chain" id="PRO_5022207858" evidence="1">
    <location>
        <begin position="19"/>
        <end position="499"/>
    </location>
</feature>
<accession>A0A538SVS3</accession>
<organism evidence="2 3">
    <name type="scientific">Eiseniibacteriota bacterium</name>
    <dbReference type="NCBI Taxonomy" id="2212470"/>
    <lineage>
        <taxon>Bacteria</taxon>
        <taxon>Candidatus Eiseniibacteriota</taxon>
    </lineage>
</organism>
<proteinExistence type="predicted"/>
<comment type="caution">
    <text evidence="2">The sequence shown here is derived from an EMBL/GenBank/DDBJ whole genome shotgun (WGS) entry which is preliminary data.</text>
</comment>
<dbReference type="Proteomes" id="UP000319829">
    <property type="component" value="Unassembled WGS sequence"/>
</dbReference>
<gene>
    <name evidence="2" type="ORF">E6K74_03450</name>
</gene>
<dbReference type="EMBL" id="VBOU01000030">
    <property type="protein sequence ID" value="TMQ55374.1"/>
    <property type="molecule type" value="Genomic_DNA"/>
</dbReference>
<protein>
    <submittedName>
        <fullName evidence="2">Uncharacterized protein</fullName>
    </submittedName>
</protein>
<evidence type="ECO:0000313" key="2">
    <source>
        <dbReference type="EMBL" id="TMQ55374.1"/>
    </source>
</evidence>
<sequence length="499" mass="53517">MATLVVIGLSLLHQVASAHQPPTVALEVSLSAPEYQPDEAVTGEVQITTSEPLVGRVRVVAIDEATGLRVYRELFSVRFRRAGTKRIPFTVVPTPAPNNSYRVVATLFSLDAPHDRTRLAKATTEFSVHAAETPIAPLPFWLSYCADPTCGGQPPLVVNVCPETNPSCSPSRQTTVVPLLDGRQINQVLFPIQNPNGTGVTATLVSGSGSVIGSLVLSRTSPVILKSDVDVTLSYYNVSPVWGGTTNLEFVSVTLTSAEVVTTVYRHPTFLVNDEVTQLHDRSREIISVESQIAGIDPGQMHAIFMPSEFATLGEGNFSTGNLNIFMNYANPPYIDALGSIYAVVMPRFAHEYVHELFSEVAQSHPGNYDCLNEGLADAFAFAAGFLPEQDFGPVGLRGTDFNQGCAAITQDPEIHDAGNCPFWQVHRLGQLSQSFVASVLSPQHVIAFDSCNLTSAQTGNALIVLFSEAAGVDMTQAIDMAEIPNAGSYEAAKQALGL</sequence>
<dbReference type="AlphaFoldDB" id="A0A538SVS3"/>